<dbReference type="PANTHER" id="PTHR48081">
    <property type="entry name" value="AB HYDROLASE SUPERFAMILY PROTEIN C4A8.06C"/>
    <property type="match status" value="1"/>
</dbReference>
<dbReference type="GO" id="GO:0016787">
    <property type="term" value="F:hydrolase activity"/>
    <property type="evidence" value="ECO:0007669"/>
    <property type="project" value="UniProtKB-KW"/>
</dbReference>
<organism evidence="4 5">
    <name type="scientific">Piptocephalis cylindrospora</name>
    <dbReference type="NCBI Taxonomy" id="1907219"/>
    <lineage>
        <taxon>Eukaryota</taxon>
        <taxon>Fungi</taxon>
        <taxon>Fungi incertae sedis</taxon>
        <taxon>Zoopagomycota</taxon>
        <taxon>Zoopagomycotina</taxon>
        <taxon>Zoopagomycetes</taxon>
        <taxon>Zoopagales</taxon>
        <taxon>Piptocephalidaceae</taxon>
        <taxon>Piptocephalis</taxon>
    </lineage>
</organism>
<evidence type="ECO:0000256" key="1">
    <source>
        <dbReference type="ARBA" id="ARBA00022801"/>
    </source>
</evidence>
<dbReference type="InterPro" id="IPR050300">
    <property type="entry name" value="GDXG_lipolytic_enzyme"/>
</dbReference>
<protein>
    <submittedName>
        <fullName evidence="4">Alpha/beta hydrolase fold-domain-containing protein</fullName>
    </submittedName>
</protein>
<name>A0A4P9Y993_9FUNG</name>
<feature type="compositionally biased region" description="Polar residues" evidence="2">
    <location>
        <begin position="30"/>
        <end position="39"/>
    </location>
</feature>
<dbReference type="Gene3D" id="3.40.50.1820">
    <property type="entry name" value="alpha/beta hydrolase"/>
    <property type="match status" value="1"/>
</dbReference>
<dbReference type="InterPro" id="IPR013094">
    <property type="entry name" value="AB_hydrolase_3"/>
</dbReference>
<evidence type="ECO:0000256" key="2">
    <source>
        <dbReference type="SAM" id="MobiDB-lite"/>
    </source>
</evidence>
<proteinExistence type="predicted"/>
<feature type="region of interest" description="Disordered" evidence="2">
    <location>
        <begin position="1"/>
        <end position="46"/>
    </location>
</feature>
<dbReference type="EMBL" id="KZ987737">
    <property type="protein sequence ID" value="RKP15362.1"/>
    <property type="molecule type" value="Genomic_DNA"/>
</dbReference>
<feature type="compositionally biased region" description="Polar residues" evidence="2">
    <location>
        <begin position="1"/>
        <end position="18"/>
    </location>
</feature>
<dbReference type="InterPro" id="IPR029058">
    <property type="entry name" value="AB_hydrolase_fold"/>
</dbReference>
<reference evidence="5" key="1">
    <citation type="journal article" date="2018" name="Nat. Microbiol.">
        <title>Leveraging single-cell genomics to expand the fungal tree of life.</title>
        <authorList>
            <person name="Ahrendt S.R."/>
            <person name="Quandt C.A."/>
            <person name="Ciobanu D."/>
            <person name="Clum A."/>
            <person name="Salamov A."/>
            <person name="Andreopoulos B."/>
            <person name="Cheng J.F."/>
            <person name="Woyke T."/>
            <person name="Pelin A."/>
            <person name="Henrissat B."/>
            <person name="Reynolds N.K."/>
            <person name="Benny G.L."/>
            <person name="Smith M.E."/>
            <person name="James T.Y."/>
            <person name="Grigoriev I.V."/>
        </authorList>
    </citation>
    <scope>NUCLEOTIDE SEQUENCE [LARGE SCALE GENOMIC DNA]</scope>
</reference>
<dbReference type="SUPFAM" id="SSF53474">
    <property type="entry name" value="alpha/beta-Hydrolases"/>
    <property type="match status" value="1"/>
</dbReference>
<evidence type="ECO:0000313" key="4">
    <source>
        <dbReference type="EMBL" id="RKP15362.1"/>
    </source>
</evidence>
<dbReference type="Proteomes" id="UP000267251">
    <property type="component" value="Unassembled WGS sequence"/>
</dbReference>
<evidence type="ECO:0000313" key="5">
    <source>
        <dbReference type="Proteomes" id="UP000267251"/>
    </source>
</evidence>
<evidence type="ECO:0000259" key="3">
    <source>
        <dbReference type="Pfam" id="PF07859"/>
    </source>
</evidence>
<gene>
    <name evidence="4" type="ORF">BJ684DRAFT_14373</name>
</gene>
<keyword evidence="5" id="KW-1185">Reference proteome</keyword>
<dbReference type="OrthoDB" id="408631at2759"/>
<sequence length="612" mass="67137">MPLTISQDTTTKDPSSLDQLRRPHPRSRAFTRSGTTRATLQPPRVPRGLLTSLGNALWNVPSVTKRRAQGKSHHPDWSFRTEYTTACLRFALDAPDPTHQRRLASLTRTLGRLRPHDLVVTPVKDDSGQELGIWTWLRTGIEGGLDPNTTAPLHAPIIDILFIHGGGFISGHPSMHLRTYQHFLKALASASGGTHFFRLFAFSYPLAPEHPYPAAPNAILATYEHLCSRGSIDPSRTLLMGESSGGLLAVDLLNQLHAHHPFLVPLGSILISPWTDLRTHAWNGGVTKEDTRKDYLSPRTLLGCTEAYLSGSGMAPHDPRISPILTRDMSHLPPILISTGSSELLRGSIAAFYERAHGRFGVRVALDVAPSMPHAHPFHSTAYPKEAHRSWVRMAKWAVRRVTRGRTRTGSFISAPPTQMLPFTLTLPSIGTKEASSVMTRARRRSSTMTQSNAWFRPTPHRGSCSSCAGCVFLAGSKPKGEEEEGGWFHPLARRSIGEGCCGACQSFLYTVGGKRRASTARSIPWFSPAPTRTPYGGILEEVKEKETYPSTKDRTLSASSSASSTSHSQCTIAVSAEEDSSGVPKSDTLEYIEHVDTWFRFTGRSCVACSE</sequence>
<keyword evidence="1 4" id="KW-0378">Hydrolase</keyword>
<accession>A0A4P9Y993</accession>
<dbReference type="AlphaFoldDB" id="A0A4P9Y993"/>
<feature type="domain" description="Alpha/beta hydrolase fold-3" evidence="3">
    <location>
        <begin position="160"/>
        <end position="375"/>
    </location>
</feature>
<dbReference type="PANTHER" id="PTHR48081:SF8">
    <property type="entry name" value="ALPHA_BETA HYDROLASE FOLD-3 DOMAIN-CONTAINING PROTEIN-RELATED"/>
    <property type="match status" value="1"/>
</dbReference>
<dbReference type="Pfam" id="PF07859">
    <property type="entry name" value="Abhydrolase_3"/>
    <property type="match status" value="1"/>
</dbReference>